<accession>A0A7J6PG01</accession>
<sequence>MAPTIRFRPGNRRFIGLQGILLLSVFMVHRTTCQVVNADEPSQVVMADYPKGCKRGPGPGKGSVLLTSAPGLPPLPPHTNEGTCIYIMKGVNEDGKEQETVGMSIRTNDESPGAVDNSCILPKGGSDTMVIELNIVGDDATVKADGGARLFFRSDVLTTWNLAPTMTTFANPSGPSDVKIMSKTFTNFPNGQVASSGFYDIEGAADQDKLDLEATVTPPTNSQDVKLEINQKLLFQRVPGGWSFDAHIEQKGDFPEGRTRRQLHRFDTLAGGVLFG</sequence>
<dbReference type="Proteomes" id="UP000541610">
    <property type="component" value="Unassembled WGS sequence"/>
</dbReference>
<organism evidence="2 3">
    <name type="scientific">Perkinsus olseni</name>
    <name type="common">Perkinsus atlanticus</name>
    <dbReference type="NCBI Taxonomy" id="32597"/>
    <lineage>
        <taxon>Eukaryota</taxon>
        <taxon>Sar</taxon>
        <taxon>Alveolata</taxon>
        <taxon>Perkinsozoa</taxon>
        <taxon>Perkinsea</taxon>
        <taxon>Perkinsida</taxon>
        <taxon>Perkinsidae</taxon>
        <taxon>Perkinsus</taxon>
    </lineage>
</organism>
<evidence type="ECO:0000313" key="2">
    <source>
        <dbReference type="EMBL" id="KAF4695134.1"/>
    </source>
</evidence>
<dbReference type="EMBL" id="JABANP010000024">
    <property type="protein sequence ID" value="KAF4695134.1"/>
    <property type="molecule type" value="Genomic_DNA"/>
</dbReference>
<reference evidence="2 3" key="1">
    <citation type="submission" date="2020-04" db="EMBL/GenBank/DDBJ databases">
        <title>Perkinsus olseni comparative genomics.</title>
        <authorList>
            <person name="Bogema D.R."/>
        </authorList>
    </citation>
    <scope>NUCLEOTIDE SEQUENCE [LARGE SCALE GENOMIC DNA]</scope>
    <source>
        <strain evidence="2">00978-12</strain>
    </source>
</reference>
<feature type="signal peptide" evidence="1">
    <location>
        <begin position="1"/>
        <end position="33"/>
    </location>
</feature>
<comment type="caution">
    <text evidence="2">The sequence shown here is derived from an EMBL/GenBank/DDBJ whole genome shotgun (WGS) entry which is preliminary data.</text>
</comment>
<feature type="chain" id="PRO_5029588797" evidence="1">
    <location>
        <begin position="34"/>
        <end position="276"/>
    </location>
</feature>
<proteinExistence type="predicted"/>
<protein>
    <submittedName>
        <fullName evidence="2">Uncharacterized protein</fullName>
    </submittedName>
</protein>
<gene>
    <name evidence="2" type="ORF">FOZ60_005871</name>
</gene>
<evidence type="ECO:0000256" key="1">
    <source>
        <dbReference type="SAM" id="SignalP"/>
    </source>
</evidence>
<dbReference type="AlphaFoldDB" id="A0A7J6PG01"/>
<evidence type="ECO:0000313" key="3">
    <source>
        <dbReference type="Proteomes" id="UP000541610"/>
    </source>
</evidence>
<keyword evidence="1" id="KW-0732">Signal</keyword>
<name>A0A7J6PG01_PEROL</name>